<feature type="compositionally biased region" description="Polar residues" evidence="3">
    <location>
        <begin position="372"/>
        <end position="385"/>
    </location>
</feature>
<keyword evidence="6" id="KW-1185">Reference proteome</keyword>
<reference evidence="5" key="1">
    <citation type="submission" date="2017-07" db="EMBL/GenBank/DDBJ databases">
        <title>Taro Niue Genome Assembly and Annotation.</title>
        <authorList>
            <person name="Atibalentja N."/>
            <person name="Keating K."/>
            <person name="Fields C.J."/>
        </authorList>
    </citation>
    <scope>NUCLEOTIDE SEQUENCE</scope>
    <source>
        <strain evidence="5">Niue_2</strain>
        <tissue evidence="5">Leaf</tissue>
    </source>
</reference>
<comment type="subcellular location">
    <subcellularLocation>
        <location evidence="1">Nucleus</location>
    </subcellularLocation>
</comment>
<dbReference type="Proteomes" id="UP000652761">
    <property type="component" value="Unassembled WGS sequence"/>
</dbReference>
<evidence type="ECO:0000256" key="2">
    <source>
        <dbReference type="ARBA" id="ARBA00023242"/>
    </source>
</evidence>
<dbReference type="OrthoDB" id="614844at2759"/>
<feature type="compositionally biased region" description="Polar residues" evidence="3">
    <location>
        <begin position="493"/>
        <end position="509"/>
    </location>
</feature>
<feature type="region of interest" description="Disordered" evidence="3">
    <location>
        <begin position="363"/>
        <end position="385"/>
    </location>
</feature>
<feature type="region of interest" description="Disordered" evidence="3">
    <location>
        <begin position="473"/>
        <end position="515"/>
    </location>
</feature>
<feature type="domain" description="C3HC-type" evidence="4">
    <location>
        <begin position="73"/>
        <end position="198"/>
    </location>
</feature>
<keyword evidence="2" id="KW-0539">Nucleus</keyword>
<feature type="compositionally biased region" description="Basic and acidic residues" evidence="3">
    <location>
        <begin position="42"/>
        <end position="54"/>
    </location>
</feature>
<name>A0A843TKN2_COLES</name>
<dbReference type="GO" id="GO:0005634">
    <property type="term" value="C:nucleus"/>
    <property type="evidence" value="ECO:0007669"/>
    <property type="project" value="UniProtKB-SubCell"/>
</dbReference>
<feature type="compositionally biased region" description="Polar residues" evidence="3">
    <location>
        <begin position="476"/>
        <end position="486"/>
    </location>
</feature>
<dbReference type="AlphaFoldDB" id="A0A843TKN2"/>
<evidence type="ECO:0000259" key="4">
    <source>
        <dbReference type="Pfam" id="PF07967"/>
    </source>
</evidence>
<evidence type="ECO:0000256" key="1">
    <source>
        <dbReference type="ARBA" id="ARBA00004123"/>
    </source>
</evidence>
<protein>
    <recommendedName>
        <fullName evidence="4">C3HC-type domain-containing protein</fullName>
    </recommendedName>
</protein>
<organism evidence="5 6">
    <name type="scientific">Colocasia esculenta</name>
    <name type="common">Wild taro</name>
    <name type="synonym">Arum esculentum</name>
    <dbReference type="NCBI Taxonomy" id="4460"/>
    <lineage>
        <taxon>Eukaryota</taxon>
        <taxon>Viridiplantae</taxon>
        <taxon>Streptophyta</taxon>
        <taxon>Embryophyta</taxon>
        <taxon>Tracheophyta</taxon>
        <taxon>Spermatophyta</taxon>
        <taxon>Magnoliopsida</taxon>
        <taxon>Liliopsida</taxon>
        <taxon>Araceae</taxon>
        <taxon>Aroideae</taxon>
        <taxon>Colocasieae</taxon>
        <taxon>Colocasia</taxon>
    </lineage>
</organism>
<comment type="caution">
    <text evidence="5">The sequence shown here is derived from an EMBL/GenBank/DDBJ whole genome shotgun (WGS) entry which is preliminary data.</text>
</comment>
<proteinExistence type="predicted"/>
<evidence type="ECO:0000313" key="6">
    <source>
        <dbReference type="Proteomes" id="UP000652761"/>
    </source>
</evidence>
<evidence type="ECO:0000313" key="5">
    <source>
        <dbReference type="EMBL" id="MQL70786.1"/>
    </source>
</evidence>
<dbReference type="GO" id="GO:0008270">
    <property type="term" value="F:zinc ion binding"/>
    <property type="evidence" value="ECO:0007669"/>
    <property type="project" value="InterPro"/>
</dbReference>
<feature type="compositionally biased region" description="Basic and acidic residues" evidence="3">
    <location>
        <begin position="544"/>
        <end position="558"/>
    </location>
</feature>
<feature type="region of interest" description="Disordered" evidence="3">
    <location>
        <begin position="538"/>
        <end position="570"/>
    </location>
</feature>
<dbReference type="Pfam" id="PF07967">
    <property type="entry name" value="zf-C3HC"/>
    <property type="match status" value="1"/>
</dbReference>
<dbReference type="PANTHER" id="PTHR15835">
    <property type="entry name" value="NUCLEAR-INTERACTING PARTNER OF ALK"/>
    <property type="match status" value="1"/>
</dbReference>
<sequence length="797" mass="86733">MTEDKEKRFQRIMDKLYRSPKPKPPPPSGTGGTNAQHKGRRRELGSRELVENSTRHAAAGIGTREGRTPPCRPWDRSDLMKRLATFKAMTWFGKPKAIDPVNCARRGWVNVEVDTLACGACGARLLFSAPSSWTLPQVEKAAAVFSLKLDNGHKLLCPWIDNICDEALAFFPPTPPPALIESYKERSTALLQLSALPVISSSAFDYMKSPQLEDFLAKSSSLMYRLDGGMKLTVSSGNMVFDSASIEDVSSQYYQALKIISLCGWEPRVLPYIVDRVDSSSHYVKMAKAVDSSPELQSNKNPGFVVYSSTVSGESDGKRGDQVSLADYDPASVVLDCKLCGACAGLWAFATISRPMELFNLTESPEEDEQSGPATGSNGSTSDEKTFSLNLTIAGGPPPTRQSFKPRITLPIVTRHLRSAFGSNGDIRNCASVDAQGETQLNTQSSLEFEEGNIISNLAFPSETPGMLKRKRNENEYSTSGGSSCYIQPLPPSNANVNVDANTPSSSGKTGCEEGSVQVSEEVNKCLQEATQDLVQSPMVTEDAENRRSTDTETEHEINLQPGNSSCLTTDRILPKDDSISENTSVAGTAGIYMQDNNGYSGMNLPSHSITSEVNHNSQNIAFGVIPEGHATFDVEVNKNPSGKDDVHREGGDEIHAMQSHINDSAGSQNVLGSKTLNSVDAEVVALCTSRNNPSSSSQWDNTDKFDPIGKHRPFCPWIAQMHDDIMPGWKLTLRAVVKDKCSPRAEPPSSFSDEDPLLELVTDTEAVLQVDDPIVSVRKLFTSPPSKRFKGSQLTQ</sequence>
<dbReference type="InterPro" id="IPR012935">
    <property type="entry name" value="NuBaID_N"/>
</dbReference>
<feature type="region of interest" description="Disordered" evidence="3">
    <location>
        <begin position="1"/>
        <end position="74"/>
    </location>
</feature>
<accession>A0A843TKN2</accession>
<feature type="compositionally biased region" description="Basic and acidic residues" evidence="3">
    <location>
        <begin position="1"/>
        <end position="17"/>
    </location>
</feature>
<evidence type="ECO:0000256" key="3">
    <source>
        <dbReference type="SAM" id="MobiDB-lite"/>
    </source>
</evidence>
<dbReference type="EMBL" id="NMUH01000079">
    <property type="protein sequence ID" value="MQL70786.1"/>
    <property type="molecule type" value="Genomic_DNA"/>
</dbReference>
<gene>
    <name evidence="5" type="ORF">Taro_003141</name>
</gene>
<dbReference type="PANTHER" id="PTHR15835:SF6">
    <property type="entry name" value="ZINC FINGER C3HC-TYPE PROTEIN 1"/>
    <property type="match status" value="1"/>
</dbReference>